<dbReference type="PROSITE" id="PS50800">
    <property type="entry name" value="SAP"/>
    <property type="match status" value="1"/>
</dbReference>
<sequence length="253" mass="26689">VRKMSQNYDKMTVAELKEILKEKNLLTTGKKAELIDRLAAANEDELLGITDSSTIASNVDEDKILSESPTKKDDEVPETPEAEATHENGASAATSTTDTTATKADPAAGDSKLTRAARFGLPISGIVPETTPAADKKAERAARFGVITAPVSDEAKAARAKRFGLETTSTPTSSPAGPRPVIDGESKKKLIDRAARFGIPVSADGKRQSTDGSRPAVDLDKLAARAARFGVSTGEAEVDLKKKARLERFGAAV</sequence>
<evidence type="ECO:0000313" key="6">
    <source>
        <dbReference type="Proteomes" id="UP001432322"/>
    </source>
</evidence>
<dbReference type="GO" id="GO:0005634">
    <property type="term" value="C:nucleus"/>
    <property type="evidence" value="ECO:0007669"/>
    <property type="project" value="TreeGrafter"/>
</dbReference>
<feature type="domain" description="SAP" evidence="4">
    <location>
        <begin position="8"/>
        <end position="42"/>
    </location>
</feature>
<dbReference type="SMART" id="SM00513">
    <property type="entry name" value="SAP"/>
    <property type="match status" value="1"/>
</dbReference>
<accession>A0AAV5VLK2</accession>
<protein>
    <recommendedName>
        <fullName evidence="4">SAP domain-containing protein</fullName>
    </recommendedName>
</protein>
<dbReference type="EMBL" id="BTSY01000003">
    <property type="protein sequence ID" value="GMT19592.1"/>
    <property type="molecule type" value="Genomic_DNA"/>
</dbReference>
<evidence type="ECO:0000256" key="3">
    <source>
        <dbReference type="SAM" id="MobiDB-lite"/>
    </source>
</evidence>
<dbReference type="PANTHER" id="PTHR46551">
    <property type="entry name" value="SAP DOMAIN-CONTAINING RIBONUCLEOPROTEIN"/>
    <property type="match status" value="1"/>
</dbReference>
<dbReference type="Proteomes" id="UP001432322">
    <property type="component" value="Unassembled WGS sequence"/>
</dbReference>
<name>A0AAV5VLK2_9BILA</name>
<dbReference type="InterPro" id="IPR036361">
    <property type="entry name" value="SAP_dom_sf"/>
</dbReference>
<comment type="caution">
    <text evidence="5">The sequence shown here is derived from an EMBL/GenBank/DDBJ whole genome shotgun (WGS) entry which is preliminary data.</text>
</comment>
<organism evidence="5 6">
    <name type="scientific">Pristionchus fissidentatus</name>
    <dbReference type="NCBI Taxonomy" id="1538716"/>
    <lineage>
        <taxon>Eukaryota</taxon>
        <taxon>Metazoa</taxon>
        <taxon>Ecdysozoa</taxon>
        <taxon>Nematoda</taxon>
        <taxon>Chromadorea</taxon>
        <taxon>Rhabditida</taxon>
        <taxon>Rhabditina</taxon>
        <taxon>Diplogasteromorpha</taxon>
        <taxon>Diplogasteroidea</taxon>
        <taxon>Neodiplogasteridae</taxon>
        <taxon>Pristionchus</taxon>
    </lineage>
</organism>
<feature type="region of interest" description="Disordered" evidence="3">
    <location>
        <begin position="119"/>
        <end position="138"/>
    </location>
</feature>
<keyword evidence="1" id="KW-0597">Phosphoprotein</keyword>
<dbReference type="Pfam" id="PF02037">
    <property type="entry name" value="SAP"/>
    <property type="match status" value="1"/>
</dbReference>
<dbReference type="Gene3D" id="1.10.720.30">
    <property type="entry name" value="SAP domain"/>
    <property type="match status" value="1"/>
</dbReference>
<dbReference type="SUPFAM" id="SSF68906">
    <property type="entry name" value="SAP domain"/>
    <property type="match status" value="1"/>
</dbReference>
<dbReference type="PANTHER" id="PTHR46551:SF1">
    <property type="entry name" value="SAP DOMAIN-CONTAINING RIBONUCLEOPROTEIN"/>
    <property type="match status" value="1"/>
</dbReference>
<feature type="region of interest" description="Disordered" evidence="3">
    <location>
        <begin position="51"/>
        <end position="113"/>
    </location>
</feature>
<keyword evidence="6" id="KW-1185">Reference proteome</keyword>
<feature type="compositionally biased region" description="Basic and acidic residues" evidence="3">
    <location>
        <begin position="60"/>
        <end position="74"/>
    </location>
</feature>
<evidence type="ECO:0000256" key="1">
    <source>
        <dbReference type="ARBA" id="ARBA00022553"/>
    </source>
</evidence>
<gene>
    <name evidence="5" type="ORF">PFISCL1PPCAC_10889</name>
</gene>
<dbReference type="AlphaFoldDB" id="A0AAV5VLK2"/>
<feature type="compositionally biased region" description="Low complexity" evidence="3">
    <location>
        <begin position="90"/>
        <end position="108"/>
    </location>
</feature>
<dbReference type="InterPro" id="IPR003034">
    <property type="entry name" value="SAP_dom"/>
</dbReference>
<evidence type="ECO:0000256" key="2">
    <source>
        <dbReference type="ARBA" id="ARBA00046328"/>
    </source>
</evidence>
<dbReference type="GO" id="GO:0016973">
    <property type="term" value="P:poly(A)+ mRNA export from nucleus"/>
    <property type="evidence" value="ECO:0007669"/>
    <property type="project" value="TreeGrafter"/>
</dbReference>
<feature type="non-terminal residue" evidence="5">
    <location>
        <position position="1"/>
    </location>
</feature>
<dbReference type="InterPro" id="IPR052240">
    <property type="entry name" value="SAP_domain_ribonucleoprotein"/>
</dbReference>
<comment type="similarity">
    <text evidence="2">Belongs to the SAP domain-containing ribonucleoprotein family.</text>
</comment>
<feature type="region of interest" description="Disordered" evidence="3">
    <location>
        <begin position="163"/>
        <end position="185"/>
    </location>
</feature>
<proteinExistence type="inferred from homology"/>
<evidence type="ECO:0000259" key="4">
    <source>
        <dbReference type="PROSITE" id="PS50800"/>
    </source>
</evidence>
<evidence type="ECO:0000313" key="5">
    <source>
        <dbReference type="EMBL" id="GMT19592.1"/>
    </source>
</evidence>
<reference evidence="5" key="1">
    <citation type="submission" date="2023-10" db="EMBL/GenBank/DDBJ databases">
        <title>Genome assembly of Pristionchus species.</title>
        <authorList>
            <person name="Yoshida K."/>
            <person name="Sommer R.J."/>
        </authorList>
    </citation>
    <scope>NUCLEOTIDE SEQUENCE</scope>
    <source>
        <strain evidence="5">RS5133</strain>
    </source>
</reference>